<dbReference type="AlphaFoldDB" id="D4BSJ3"/>
<keyword evidence="2" id="KW-1185">Reference proteome</keyword>
<evidence type="ECO:0000313" key="2">
    <source>
        <dbReference type="Proteomes" id="UP000003191"/>
    </source>
</evidence>
<organism evidence="1 2">
    <name type="scientific">Bifidobacterium breve DSM 20213 = JCM 1192</name>
    <dbReference type="NCBI Taxonomy" id="518634"/>
    <lineage>
        <taxon>Bacteria</taxon>
        <taxon>Bacillati</taxon>
        <taxon>Actinomycetota</taxon>
        <taxon>Actinomycetes</taxon>
        <taxon>Bifidobacteriales</taxon>
        <taxon>Bifidobacteriaceae</taxon>
        <taxon>Bifidobacterium</taxon>
    </lineage>
</organism>
<dbReference type="Proteomes" id="UP000003191">
    <property type="component" value="Unassembled WGS sequence"/>
</dbReference>
<dbReference type="HOGENOM" id="CLU_3036714_0_0_11"/>
<accession>D4BSJ3</accession>
<protein>
    <submittedName>
        <fullName evidence="1">Uncharacterized protein</fullName>
    </submittedName>
</protein>
<proteinExistence type="predicted"/>
<comment type="caution">
    <text evidence="1">The sequence shown here is derived from an EMBL/GenBank/DDBJ whole genome shotgun (WGS) entry which is preliminary data.</text>
</comment>
<name>D4BSJ3_BIFBR</name>
<reference evidence="1 2" key="1">
    <citation type="submission" date="2010-02" db="EMBL/GenBank/DDBJ databases">
        <authorList>
            <person name="Weinstock G."/>
            <person name="Sodergren E."/>
            <person name="Clifton S."/>
            <person name="Fulton L."/>
            <person name="Fulton B."/>
            <person name="Courtney L."/>
            <person name="Fronick C."/>
            <person name="Harrison M."/>
            <person name="Strong C."/>
            <person name="Farmer C."/>
            <person name="Delahaunty K."/>
            <person name="Markovic C."/>
            <person name="Hall O."/>
            <person name="Minx P."/>
            <person name="Tomlinson C."/>
            <person name="Mitreva M."/>
            <person name="Nelson J."/>
            <person name="Hou S."/>
            <person name="Wollam A."/>
            <person name="Pepin K.H."/>
            <person name="Johnson M."/>
            <person name="Bhonagiri V."/>
            <person name="Zhang X."/>
            <person name="Suruliraj S."/>
            <person name="Warren W."/>
            <person name="Chinwalla A."/>
            <person name="Mardis E.R."/>
            <person name="Wilson R.K."/>
        </authorList>
    </citation>
    <scope>NUCLEOTIDE SEQUENCE [LARGE SCALE GENOMIC DNA]</scope>
    <source>
        <strain evidence="1 2">DSM 20213</strain>
    </source>
</reference>
<dbReference type="EMBL" id="ACCG02000053">
    <property type="protein sequence ID" value="EFE88066.1"/>
    <property type="molecule type" value="Genomic_DNA"/>
</dbReference>
<evidence type="ECO:0000313" key="1">
    <source>
        <dbReference type="EMBL" id="EFE88066.1"/>
    </source>
</evidence>
<gene>
    <name evidence="1" type="ORF">BIFBRE_05085</name>
</gene>
<feature type="non-terminal residue" evidence="1">
    <location>
        <position position="1"/>
    </location>
</feature>
<sequence length="54" mass="6103">DSRVDVDEQLGLGIKLALVRQALKPDLVQRLSNPTKTFMVGFIYHSVEYKVLSN</sequence>